<proteinExistence type="predicted"/>
<evidence type="ECO:0000313" key="2">
    <source>
        <dbReference type="Proteomes" id="UP001157418"/>
    </source>
</evidence>
<comment type="caution">
    <text evidence="1">The sequence shown here is derived from an EMBL/GenBank/DDBJ whole genome shotgun (WGS) entry which is preliminary data.</text>
</comment>
<dbReference type="Proteomes" id="UP001157418">
    <property type="component" value="Unassembled WGS sequence"/>
</dbReference>
<reference evidence="1 2" key="1">
    <citation type="submission" date="2022-01" db="EMBL/GenBank/DDBJ databases">
        <authorList>
            <person name="Xiong W."/>
            <person name="Schranz E."/>
        </authorList>
    </citation>
    <scope>NUCLEOTIDE SEQUENCE [LARGE SCALE GENOMIC DNA]</scope>
</reference>
<dbReference type="EMBL" id="CAKMRJ010005745">
    <property type="protein sequence ID" value="CAH1452666.1"/>
    <property type="molecule type" value="Genomic_DNA"/>
</dbReference>
<gene>
    <name evidence="1" type="ORF">LVIROSA_LOCUS37955</name>
</gene>
<name>A0AAU9PQJ9_9ASTR</name>
<organism evidence="1 2">
    <name type="scientific">Lactuca virosa</name>
    <dbReference type="NCBI Taxonomy" id="75947"/>
    <lineage>
        <taxon>Eukaryota</taxon>
        <taxon>Viridiplantae</taxon>
        <taxon>Streptophyta</taxon>
        <taxon>Embryophyta</taxon>
        <taxon>Tracheophyta</taxon>
        <taxon>Spermatophyta</taxon>
        <taxon>Magnoliopsida</taxon>
        <taxon>eudicotyledons</taxon>
        <taxon>Gunneridae</taxon>
        <taxon>Pentapetalae</taxon>
        <taxon>asterids</taxon>
        <taxon>campanulids</taxon>
        <taxon>Asterales</taxon>
        <taxon>Asteraceae</taxon>
        <taxon>Cichorioideae</taxon>
        <taxon>Cichorieae</taxon>
        <taxon>Lactucinae</taxon>
        <taxon>Lactuca</taxon>
    </lineage>
</organism>
<evidence type="ECO:0008006" key="3">
    <source>
        <dbReference type="Google" id="ProtNLM"/>
    </source>
</evidence>
<dbReference type="AlphaFoldDB" id="A0AAU9PQJ9"/>
<sequence>MEREKLFDQKTLLRIEIGIKALDESRKRDQEEFLKKVEELVLSDVASEATKHMNAPKKTRDEILQFFKDILKQLIYPLILTTNDVNTKAQIGFKRVIELLMELKNSKFEEKSGPSSSKRGKAT</sequence>
<keyword evidence="2" id="KW-1185">Reference proteome</keyword>
<evidence type="ECO:0000313" key="1">
    <source>
        <dbReference type="EMBL" id="CAH1452666.1"/>
    </source>
</evidence>
<accession>A0AAU9PQJ9</accession>
<protein>
    <recommendedName>
        <fullName evidence="3">Tetrapyrrole biosynthesis glutamyl-tRNA reductase dimerisation domain-containing protein</fullName>
    </recommendedName>
</protein>